<dbReference type="Gene3D" id="3.40.50.300">
    <property type="entry name" value="P-loop containing nucleotide triphosphate hydrolases"/>
    <property type="match status" value="1"/>
</dbReference>
<evidence type="ECO:0000313" key="2">
    <source>
        <dbReference type="Proteomes" id="UP000265520"/>
    </source>
</evidence>
<organism evidence="1 2">
    <name type="scientific">Trifolium medium</name>
    <dbReference type="NCBI Taxonomy" id="97028"/>
    <lineage>
        <taxon>Eukaryota</taxon>
        <taxon>Viridiplantae</taxon>
        <taxon>Streptophyta</taxon>
        <taxon>Embryophyta</taxon>
        <taxon>Tracheophyta</taxon>
        <taxon>Spermatophyta</taxon>
        <taxon>Magnoliopsida</taxon>
        <taxon>eudicotyledons</taxon>
        <taxon>Gunneridae</taxon>
        <taxon>Pentapetalae</taxon>
        <taxon>rosids</taxon>
        <taxon>fabids</taxon>
        <taxon>Fabales</taxon>
        <taxon>Fabaceae</taxon>
        <taxon>Papilionoideae</taxon>
        <taxon>50 kb inversion clade</taxon>
        <taxon>NPAAA clade</taxon>
        <taxon>Hologalegina</taxon>
        <taxon>IRL clade</taxon>
        <taxon>Trifolieae</taxon>
        <taxon>Trifolium</taxon>
    </lineage>
</organism>
<feature type="non-terminal residue" evidence="1">
    <location>
        <position position="1"/>
    </location>
</feature>
<protein>
    <submittedName>
        <fullName evidence="1">Guanylate kinase</fullName>
    </submittedName>
</protein>
<keyword evidence="2" id="KW-1185">Reference proteome</keyword>
<dbReference type="AlphaFoldDB" id="A0A392VGZ3"/>
<dbReference type="GO" id="GO:0016301">
    <property type="term" value="F:kinase activity"/>
    <property type="evidence" value="ECO:0007669"/>
    <property type="project" value="UniProtKB-KW"/>
</dbReference>
<keyword evidence="1" id="KW-0418">Kinase</keyword>
<proteinExistence type="predicted"/>
<dbReference type="Proteomes" id="UP000265520">
    <property type="component" value="Unassembled WGS sequence"/>
</dbReference>
<dbReference type="EMBL" id="LXQA011144916">
    <property type="protein sequence ID" value="MCI86589.1"/>
    <property type="molecule type" value="Genomic_DNA"/>
</dbReference>
<evidence type="ECO:0000313" key="1">
    <source>
        <dbReference type="EMBL" id="MCI86589.1"/>
    </source>
</evidence>
<dbReference type="InterPro" id="IPR027417">
    <property type="entry name" value="P-loop_NTPase"/>
</dbReference>
<comment type="caution">
    <text evidence="1">The sequence shown here is derived from an EMBL/GenBank/DDBJ whole genome shotgun (WGS) entry which is preliminary data.</text>
</comment>
<reference evidence="1 2" key="1">
    <citation type="journal article" date="2018" name="Front. Plant Sci.">
        <title>Red Clover (Trifolium pratense) and Zigzag Clover (T. medium) - A Picture of Genomic Similarities and Differences.</title>
        <authorList>
            <person name="Dluhosova J."/>
            <person name="Istvanek J."/>
            <person name="Nedelnik J."/>
            <person name="Repkova J."/>
        </authorList>
    </citation>
    <scope>NUCLEOTIDE SEQUENCE [LARGE SCALE GENOMIC DNA]</scope>
    <source>
        <strain evidence="2">cv. 10/8</strain>
        <tissue evidence="1">Leaf</tissue>
    </source>
</reference>
<keyword evidence="1" id="KW-0808">Transferase</keyword>
<sequence length="32" mass="3726">AKSVRASSLEAIFIFVSPPSMEELEKRLRDRY</sequence>
<dbReference type="SUPFAM" id="SSF52540">
    <property type="entry name" value="P-loop containing nucleoside triphosphate hydrolases"/>
    <property type="match status" value="1"/>
</dbReference>
<name>A0A392VGZ3_9FABA</name>
<accession>A0A392VGZ3</accession>